<dbReference type="SUPFAM" id="SSF142921">
    <property type="entry name" value="WGR domain-like"/>
    <property type="match status" value="1"/>
</dbReference>
<proteinExistence type="predicted"/>
<dbReference type="Proteomes" id="UP000245697">
    <property type="component" value="Unassembled WGS sequence"/>
</dbReference>
<reference evidence="2 3" key="1">
    <citation type="submission" date="2018-05" db="EMBL/GenBank/DDBJ databases">
        <title>Genomic Encyclopedia of Archaeal and Bacterial Type Strains, Phase II (KMG-II): from individual species to whole genera.</title>
        <authorList>
            <person name="Goeker M."/>
        </authorList>
    </citation>
    <scope>NUCLEOTIDE SEQUENCE [LARGE SCALE GENOMIC DNA]</scope>
    <source>
        <strain evidence="2 3">DSM 45184</strain>
    </source>
</reference>
<dbReference type="InterPro" id="IPR036930">
    <property type="entry name" value="WGR_dom_sf"/>
</dbReference>
<comment type="caution">
    <text evidence="2">The sequence shown here is derived from an EMBL/GenBank/DDBJ whole genome shotgun (WGS) entry which is preliminary data.</text>
</comment>
<keyword evidence="3" id="KW-1185">Reference proteome</keyword>
<accession>A0A316F8A1</accession>
<dbReference type="InterPro" id="IPR008893">
    <property type="entry name" value="WGR_domain"/>
</dbReference>
<dbReference type="AlphaFoldDB" id="A0A316F8A1"/>
<dbReference type="GO" id="GO:0003677">
    <property type="term" value="F:DNA binding"/>
    <property type="evidence" value="ECO:0007669"/>
    <property type="project" value="UniProtKB-KW"/>
</dbReference>
<dbReference type="Gene3D" id="2.20.140.10">
    <property type="entry name" value="WGR domain"/>
    <property type="match status" value="1"/>
</dbReference>
<organism evidence="2 3">
    <name type="scientific">Actinoplanes xinjiangensis</name>
    <dbReference type="NCBI Taxonomy" id="512350"/>
    <lineage>
        <taxon>Bacteria</taxon>
        <taxon>Bacillati</taxon>
        <taxon>Actinomycetota</taxon>
        <taxon>Actinomycetes</taxon>
        <taxon>Micromonosporales</taxon>
        <taxon>Micromonosporaceae</taxon>
        <taxon>Actinoplanes</taxon>
    </lineage>
</organism>
<dbReference type="SMART" id="SM00773">
    <property type="entry name" value="WGR"/>
    <property type="match status" value="1"/>
</dbReference>
<protein>
    <submittedName>
        <fullName evidence="2">Putative DNA-binding WGR domain protein</fullName>
    </submittedName>
</protein>
<dbReference type="Pfam" id="PF05406">
    <property type="entry name" value="WGR"/>
    <property type="match status" value="1"/>
</dbReference>
<dbReference type="InterPro" id="IPR049809">
    <property type="entry name" value="YehF/YfeS-like_WGR"/>
</dbReference>
<dbReference type="CDD" id="cd07996">
    <property type="entry name" value="WGR_MMR_like"/>
    <property type="match status" value="1"/>
</dbReference>
<dbReference type="EMBL" id="QGGR01000013">
    <property type="protein sequence ID" value="PWK43423.1"/>
    <property type="molecule type" value="Genomic_DNA"/>
</dbReference>
<keyword evidence="2" id="KW-0238">DNA-binding</keyword>
<evidence type="ECO:0000313" key="2">
    <source>
        <dbReference type="EMBL" id="PWK43423.1"/>
    </source>
</evidence>
<name>A0A316F8A1_9ACTN</name>
<evidence type="ECO:0000259" key="1">
    <source>
        <dbReference type="PROSITE" id="PS51977"/>
    </source>
</evidence>
<gene>
    <name evidence="2" type="ORF">BC793_113105</name>
</gene>
<evidence type="ECO:0000313" key="3">
    <source>
        <dbReference type="Proteomes" id="UP000245697"/>
    </source>
</evidence>
<dbReference type="Pfam" id="PF13569">
    <property type="entry name" value="DUF4132"/>
    <property type="match status" value="1"/>
</dbReference>
<feature type="domain" description="WGR" evidence="1">
    <location>
        <begin position="1"/>
        <end position="79"/>
    </location>
</feature>
<dbReference type="InterPro" id="IPR025406">
    <property type="entry name" value="DUF4132"/>
</dbReference>
<sequence length="1205" mass="129897">MRCFEHRGTGSAKFWWVSRDGAVVTVRFGRAGTAGQTRVKELADEAAAIAHVEGLASEKVAKGYVEVAAGAAAPVPGPVVSGPDVPAGGATDEPVVPRDEDVLVLPAQWTRKVQPRRGGRVGGSLPRLAGAVAKAEALMEAKRPERAEVLAAPRSDGELVAAAEGFLDGSRVTPLGAAAAVVASTHACEHREFGQLAVLADGWIAAHGLTFATRAVAEAAGLDVRRRGYSSPDKQENLRRVTPADRGGRWSFDPWLPLAERVRARLAVADDDGYEQARQALAGYRSTVQRTITTYLMPTESPWADEDCGADLYRIELVGFAVSTPEQWDRLAGKIDAADLSLRGGLLATLLDAVGPAVTPHLIGILNNRNAYTDQRRTVIGALALIPTDEAFGALLLQADDKPAAAGLSEAMQRFPVRALRLLGTAAADPAGNRGPAAELLRRHVTANPEVAGAALPSLPEVVRWQVEPILASLSTVPQTPAGSLHPLLVTPPWTRARAVAAPVVVTGLTAPDVPRLCWAPGEREALVPQFVEPGPEDAAGLERWEQEAAKLREGRMSHAADEEKFFVDAPRSLALELLPGWRPTSFWSPGWTLPRLLLRFGADAIPVVVRRNRQRGSLDVYGPLLLPAEGAEVAALMADWLDRLKAVRWIAVSWLRRHPQAAARDLVPAAVGPVGAERRAAEQALRVLVAAGHADVVRAAAADHGTAAASAVEPLLSADAAEAVPARLPDLPPWIDDAGALTPVLSRDRRHALPPEAVRHLCTMLAMSRLGLPYPGLAAVRETLDPVALAEFGWSLFTAWESAGFPPKQSWVLEALALIGDDDTVRRLSPVVRAWPGVGGHARATIGLDVLYAIGSELALIHLHAISRKVRFEALKYGADSRVRAVAAELGLTSDQLADRLVPDFGLNDRNTLTLDYGPRRFVVTFDEQLKPLVMDEDGRRRKELPRPGANDDEALATAAYRRFSALKKDLRSVAADQVRRLEEAMVTRRRWTGAEFRRLLVGHPLMVHLARRLVWVTYRADGAVGTAFRVAEDGSLADVDDKAFTLADDDVAGVAHPVDLEADLSGWTALFLDYEILQPFPQLHRPVWRLTAEQAAQRTLPEFVGVAVPVDRLMKLERRGWWGRSVPMDAGIQTTMECDLPGPGGLDFPLDPGISVNDVYDQSGQIFRDARLTGVENFAALDPVIVSELLCDLHYLVDGGSLR</sequence>
<dbReference type="PROSITE" id="PS51977">
    <property type="entry name" value="WGR"/>
    <property type="match status" value="1"/>
</dbReference>